<dbReference type="AlphaFoldDB" id="A0A387G2C9"/>
<name>A0A387G2C9_9HYPH</name>
<dbReference type="Proteomes" id="UP000282195">
    <property type="component" value="Plasmid pRCCGE525c"/>
</dbReference>
<dbReference type="SUPFAM" id="SSF53474">
    <property type="entry name" value="alpha/beta-Hydrolases"/>
    <property type="match status" value="1"/>
</dbReference>
<dbReference type="PANTHER" id="PTHR43433">
    <property type="entry name" value="HYDROLASE, ALPHA/BETA FOLD FAMILY PROTEIN"/>
    <property type="match status" value="1"/>
</dbReference>
<sequence length="271" mass="29150">MTSQATQSDFATTRDGTRISYRLVPGNGRNRCVLVHSLAMDKSFWNSTVAALAGAYDVLILDCRGHGKSDKPQGPYSVEQFADDIADVMDHVGWTSAVVAGASMGGCVTLAFAGRHPKRVDGLGLFDTTAWYGENAPDAWAERGNKALNEGLSSLVGFQKTRWFGDAFRDANPEILDAAIQVFLANELPAYAATCAMLGAADLRAFLPKFDFPCEIRVGSEDYATPPEMAKYLADHIPGAKMEIMEGVRHFSPLEVPAVIADALKTLAKAA</sequence>
<organism evidence="2 3">
    <name type="scientific">Rhizobium jaguaris</name>
    <dbReference type="NCBI Taxonomy" id="1312183"/>
    <lineage>
        <taxon>Bacteria</taxon>
        <taxon>Pseudomonadati</taxon>
        <taxon>Pseudomonadota</taxon>
        <taxon>Alphaproteobacteria</taxon>
        <taxon>Hyphomicrobiales</taxon>
        <taxon>Rhizobiaceae</taxon>
        <taxon>Rhizobium/Agrobacterium group</taxon>
        <taxon>Rhizobium</taxon>
    </lineage>
</organism>
<evidence type="ECO:0000313" key="2">
    <source>
        <dbReference type="EMBL" id="AYG63515.1"/>
    </source>
</evidence>
<accession>A0A387G2C9</accession>
<dbReference type="PRINTS" id="PR00111">
    <property type="entry name" value="ABHYDROLASE"/>
</dbReference>
<dbReference type="KEGG" id="rjg:CCGE525_33265"/>
<dbReference type="Gene3D" id="3.40.50.1820">
    <property type="entry name" value="alpha/beta hydrolase"/>
    <property type="match status" value="1"/>
</dbReference>
<gene>
    <name evidence="2" type="ORF">CCGE525_33265</name>
</gene>
<evidence type="ECO:0000313" key="3">
    <source>
        <dbReference type="Proteomes" id="UP000282195"/>
    </source>
</evidence>
<dbReference type="InterPro" id="IPR000073">
    <property type="entry name" value="AB_hydrolase_1"/>
</dbReference>
<dbReference type="PANTHER" id="PTHR43433:SF5">
    <property type="entry name" value="AB HYDROLASE-1 DOMAIN-CONTAINING PROTEIN"/>
    <property type="match status" value="1"/>
</dbReference>
<keyword evidence="2" id="KW-0614">Plasmid</keyword>
<protein>
    <submittedName>
        <fullName evidence="2">Alpha/beta fold hydrolase</fullName>
    </submittedName>
</protein>
<dbReference type="InterPro" id="IPR050471">
    <property type="entry name" value="AB_hydrolase"/>
</dbReference>
<proteinExistence type="predicted"/>
<dbReference type="GO" id="GO:0016787">
    <property type="term" value="F:hydrolase activity"/>
    <property type="evidence" value="ECO:0007669"/>
    <property type="project" value="UniProtKB-KW"/>
</dbReference>
<evidence type="ECO:0000259" key="1">
    <source>
        <dbReference type="Pfam" id="PF00561"/>
    </source>
</evidence>
<dbReference type="OrthoDB" id="9785847at2"/>
<dbReference type="Pfam" id="PF00561">
    <property type="entry name" value="Abhydrolase_1"/>
    <property type="match status" value="1"/>
</dbReference>
<feature type="domain" description="AB hydrolase-1" evidence="1">
    <location>
        <begin position="33"/>
        <end position="255"/>
    </location>
</feature>
<dbReference type="InterPro" id="IPR029058">
    <property type="entry name" value="AB_hydrolase_fold"/>
</dbReference>
<keyword evidence="3" id="KW-1185">Reference proteome</keyword>
<dbReference type="RefSeq" id="WP_120708415.1">
    <property type="nucleotide sequence ID" value="NZ_CP032695.1"/>
</dbReference>
<geneLocation type="plasmid" evidence="3">
    <name>prccge525c</name>
</geneLocation>
<dbReference type="EMBL" id="CP032695">
    <property type="protein sequence ID" value="AYG63515.1"/>
    <property type="molecule type" value="Genomic_DNA"/>
</dbReference>
<keyword evidence="2" id="KW-0378">Hydrolase</keyword>
<reference evidence="2 3" key="1">
    <citation type="submission" date="2018-10" db="EMBL/GenBank/DDBJ databases">
        <title>Rhizobium etli, R. leguminosarum and a new Rhizobium genospecies from Phaseolus dumosus.</title>
        <authorList>
            <person name="Ramirez-Puebla S.T."/>
            <person name="Rogel-Hernandez M.A."/>
            <person name="Guerrero G."/>
            <person name="Ormeno-Orrillo E."/>
            <person name="Martinez-Romero J.C."/>
            <person name="Negrete-Yankelevich S."/>
            <person name="Martinez-Romero E."/>
        </authorList>
    </citation>
    <scope>NUCLEOTIDE SEQUENCE [LARGE SCALE GENOMIC DNA]</scope>
    <source>
        <strain evidence="2 3">CCGE525</strain>
        <plasmid evidence="3">prccge525c</plasmid>
    </source>
</reference>